<dbReference type="Pfam" id="PF05175">
    <property type="entry name" value="MTS"/>
    <property type="match status" value="1"/>
</dbReference>
<proteinExistence type="predicted"/>
<dbReference type="InterPro" id="IPR027417">
    <property type="entry name" value="P-loop_NTPase"/>
</dbReference>
<dbReference type="InterPro" id="IPR029063">
    <property type="entry name" value="SAM-dependent_MTases_sf"/>
</dbReference>
<evidence type="ECO:0000259" key="4">
    <source>
        <dbReference type="Pfam" id="PF20209"/>
    </source>
</evidence>
<evidence type="ECO:0000259" key="2">
    <source>
        <dbReference type="Pfam" id="PF05175"/>
    </source>
</evidence>
<sequence length="3002" mass="336908">VLDELASPDLRLLDVTLGVGNVVLPLLKRYPHARAWGMDINPTAVALARENADGNGLGQQVGAFEQQDLKDFKPMQGQTSSFHLILANPPYSAEKAERLKNYQEQSESGKSGSLLLSVAHLAQAALAPEGRLVLQVPQEETGFIARVLCADGHLVVEDETRARTMATLQDAVLRNAEAAGQQEQEAQRLRDGHREGGRLRGVRLRNAEPSLVDIASELGLPCEHMHRNRLVDSIVLPLCPLRAPGAEDDVRYHFWRWLADCRTVPAADLVAKASVSFPATQLRRCMLSLCEDVPLESIERRHGSAAAELEQLSQATVAILQHLSALNVQFPAEVPETWTTAMEQLQSIRWPDRLSGLQCSSLLAVLLENRPLQRRGWWQLVDCWDRADPVDVAERLWSLGTCHQAGPAVEPDSGFQDREDVLEVGRQKAWDFCKVSVDVWFGDTAVLGTLKHKRKSRGYDEADKLLLRTLMRRYGWERHLDESTACTWMETFEAVKKAEDWSRFAWFLVAHLLHPACRESLRAWHNPVTVLESRLDRSGIAQEVVTLHDDLLAWQDLHGCSSLPEKKQHADLAKRVGKYFNSREARVRTLQKAYPADFAPLPGYRVECLSLEGDSLRGVLWRSAAERALMFSIPGWREEGKGKEEFHPLQDFCKHWLPEADEMECLDLLTNTQRPVTWKLEQVARRLDCSPTVSGVQEALAKRLLRSFPEDAGECLQKFCCRLCPTDCADAKSFKEHVAQEHAGVGLQDTPRMLIEYRKKILVPGMSRQRTIAANFDERLRCPAGTSEEGRVEAACVVCARRFWAHELNKVLLFTDPAQAEGLPRLPDGVDAAVRPSQQHRLCRLLGVPRYAERWPHIALEELQKSAVEHPFLPGEYVLLHRRRMPEDARQPSPVCRDCRTSLTAQILTLPRHALANDLWLGRALPELRSLSAGTKRLLPLVRVCMQVTVLQPVVLPHAERQKGFIGNTIFLPQASPSSVEAVLPPRAEDMAEHILFVLVGHNRGDLRSSATMQAPREEYVAAVERLRQTSKYYAEAAVDLSRWSGQEETMFEGCVLETDADSYLARELLQRGPADAQGQESSQQEEDDAGMAEDTAESGHLISSIVGLNDTSDDENRWLRVCRDVEDLCRRKPRQYDTDAELVVRNRANNDLGVDAAQMEGANLLGREGAHERGVLRRIRQVQTVAAHGVETERQAQGQMFEVRPQKLVVPSRDTPLSMFEPGTWAMAFPTLFPWGDGVPFLKRETSMEASEVFRYLLLREELQYSGDAGVEDEEQLLPTMYDVQRRLTLMRTSKAYVKRSGFGRHCSVIASVTSEHLLKAMALHGEKADIRELLRSPDVDVPLKRALGSVLQASSNVLGTEGHRSQIRLRGHAAGWHYGPSHIFVTPNLADSRASLLLQLHLQGGSRVEAYEVDLAWDLEAPALPSLSAMRRILAADPVSQARFFDVMMTLFFEEILSTLPPLTRASFRGGLARDFEDGFAASTHAGCFGDVAAFCGPLETQGRGSMHPHILVVLLGHDLGNRLRSVLATAARGELVIELERWSRAVLQAASRIRYDSQQALSQQLEQEVCPLPLSENQRAACGRQYSDVPLRSTEPDGHEAATESSTPLRLTGCFASLRPHYVRASKAAAFNAASWSGALCRDYRRLVIQNHFHKCTKSCFKKNAAKGKRGCRFGCFHVELHKETEDSGLEKVRARCLKGWPRVQRAQFMILPRENVPLEEEEAMKNENPHVFQPQRDHPFEGMSNPIAQVSMRCNVDVKYLGRGFCDADLQKLAANEQDGDGQGGDAQPPDGERKKKDKSLDARLHRVVVDMFRDMQDVQFYTGEYASKKFEVSRSLLPELFAGVQRLEAEEEHQYRRSGDMPSGHDAAVAEAAPVPEAAPLPAEVARLAFGMQRCVAKSNGEMAYQLLFQQEQLVSYSGYNMFFRFVPYAMFRCRAVALDAAAASAPHLKVLPLEPVEAEEIDAIPVQEVAEVFDEEDLTESGIPTGGTRVVSHNQKDDYLHRGASAVMTSMSLVMYSRYVRRVPRSQAGRVDYVKFFPFDEHYAHFQLSVQELRTADDNVVVPVDLRLPGQNEPEKYAAFMLGLSLPFPRCPGAQHCGEAWQCFHCHEIEKLEGKGFLRACFSKTWKHWKACMQVRKVNAQERLLAGLSLPFLHDLVGLREWYPDISEEMPAQEPAGEDAEDQAILFPSASTPSPLSSTYHLMWCLGKVFKGKHGRYVDLPRIHERICWSLGIPCGFHYTQLTPLEHMSHVQLQWLERFRLHHEARQLSSSQRRAERFAYMTKEEEGEDDDVGPVDIEGSDVENDLEHEDAIERMDCAEHPVSREALKEVLFREKDWKRCLAGRDNRTKFALSRLKQVVEAMGGLPNVTVNVEGERPLDGALRRAWAYAEAQDMFDRQSQYLENLSGGVPDDAEEEFVPSGLEAMTATDPFLMDLNAQNLRPRDYALKLVEDQSWWKIMGWIERLVSLIASVPNTRQECTLNAQQIRAVAPIVRTIDEMWEKRTEASTCFANGQPSERCNCLWLGAGGSGKTWAYTKVLRPLFQRFFGFGRYTAGAPTHAAARLLGAEARTLHKLANISPNSALHRGAIRGQRNKNDALEQQILASLACIVDELSMSAADVYHALGLRFSVKRCENWALDLSRYLQEWFGKMPIGLQLGDFLQLRPAAQASLCEWVEVPSAVEPAPLTELQEAEAPEQASNAAELGRLLFKNSMGIVVHFTGTGRFSSCASGQALVAILQHMRQGTAMTDALWAQLQSRVYEVQQLQDLQTAPSRRVFLRAYWGALAWEQVARLQQLRAVLEAEDAGERLYFVQAIDKPTGDAALSSAQVSAALQHLNMTKTGYLIGMCPLFLGMEVRISCILPEPLLTRELPCIVRRIELHPKEPPTPPGAACVVLQYQPLGVLVEVADSDYGQFQVPGDDVPKGHFYVRPVFNKQSAWVFEVAPKQKLRLVRKQAWDALTCFVFSGTHRIVAVSVCLSRLVSFMRRYPWPHSER</sequence>
<dbReference type="InterPro" id="IPR046700">
    <property type="entry name" value="DUF6570"/>
</dbReference>
<feature type="compositionally biased region" description="Basic and acidic residues" evidence="1">
    <location>
        <begin position="1795"/>
        <end position="1804"/>
    </location>
</feature>
<feature type="compositionally biased region" description="Acidic residues" evidence="1">
    <location>
        <begin position="1084"/>
        <end position="1096"/>
    </location>
</feature>
<organism evidence="5 6">
    <name type="scientific">Durusdinium trenchii</name>
    <dbReference type="NCBI Taxonomy" id="1381693"/>
    <lineage>
        <taxon>Eukaryota</taxon>
        <taxon>Sar</taxon>
        <taxon>Alveolata</taxon>
        <taxon>Dinophyceae</taxon>
        <taxon>Suessiales</taxon>
        <taxon>Symbiodiniaceae</taxon>
        <taxon>Durusdinium</taxon>
    </lineage>
</organism>
<evidence type="ECO:0000313" key="5">
    <source>
        <dbReference type="EMBL" id="CAK9071919.1"/>
    </source>
</evidence>
<keyword evidence="6" id="KW-1185">Reference proteome</keyword>
<gene>
    <name evidence="5" type="ORF">CCMP2556_LOCUS35359</name>
</gene>
<dbReference type="Pfam" id="PF20209">
    <property type="entry name" value="DUF6570"/>
    <property type="match status" value="1"/>
</dbReference>
<dbReference type="EMBL" id="CAXAMN010022690">
    <property type="protein sequence ID" value="CAK9071919.1"/>
    <property type="molecule type" value="Genomic_DNA"/>
</dbReference>
<evidence type="ECO:0000259" key="3">
    <source>
        <dbReference type="Pfam" id="PF14214"/>
    </source>
</evidence>
<dbReference type="InterPro" id="IPR050320">
    <property type="entry name" value="N5-glutamine_MTase"/>
</dbReference>
<reference evidence="5 6" key="1">
    <citation type="submission" date="2024-02" db="EMBL/GenBank/DDBJ databases">
        <authorList>
            <person name="Chen Y."/>
            <person name="Shah S."/>
            <person name="Dougan E. K."/>
            <person name="Thang M."/>
            <person name="Chan C."/>
        </authorList>
    </citation>
    <scope>NUCLEOTIDE SEQUENCE [LARGE SCALE GENOMIC DNA]</scope>
</reference>
<evidence type="ECO:0000313" key="6">
    <source>
        <dbReference type="Proteomes" id="UP001642484"/>
    </source>
</evidence>
<dbReference type="CDD" id="cd02440">
    <property type="entry name" value="AdoMet_MTases"/>
    <property type="match status" value="1"/>
</dbReference>
<evidence type="ECO:0008006" key="7">
    <source>
        <dbReference type="Google" id="ProtNLM"/>
    </source>
</evidence>
<dbReference type="PROSITE" id="PS00092">
    <property type="entry name" value="N6_MTASE"/>
    <property type="match status" value="1"/>
</dbReference>
<dbReference type="SUPFAM" id="SSF53335">
    <property type="entry name" value="S-adenosyl-L-methionine-dependent methyltransferases"/>
    <property type="match status" value="1"/>
</dbReference>
<feature type="domain" description="DUF6570" evidence="4">
    <location>
        <begin position="910"/>
        <end position="1040"/>
    </location>
</feature>
<feature type="non-terminal residue" evidence="5">
    <location>
        <position position="1"/>
    </location>
</feature>
<accession>A0ABP0PAF1</accession>
<feature type="domain" description="Methyltransferase small" evidence="2">
    <location>
        <begin position="9"/>
        <end position="101"/>
    </location>
</feature>
<dbReference type="InterPro" id="IPR025476">
    <property type="entry name" value="Helitron_helicase-like"/>
</dbReference>
<dbReference type="Proteomes" id="UP001642484">
    <property type="component" value="Unassembled WGS sequence"/>
</dbReference>
<name>A0ABP0PAF1_9DINO</name>
<dbReference type="InterPro" id="IPR002052">
    <property type="entry name" value="DNA_methylase_N6_adenine_CS"/>
</dbReference>
<dbReference type="InterPro" id="IPR007848">
    <property type="entry name" value="Small_mtfrase_dom"/>
</dbReference>
<dbReference type="Pfam" id="PF14214">
    <property type="entry name" value="Helitron_like_N"/>
    <property type="match status" value="1"/>
</dbReference>
<feature type="region of interest" description="Disordered" evidence="1">
    <location>
        <begin position="1780"/>
        <end position="1804"/>
    </location>
</feature>
<feature type="domain" description="Helitron helicase-like" evidence="3">
    <location>
        <begin position="1330"/>
        <end position="1515"/>
    </location>
</feature>
<dbReference type="Gene3D" id="3.40.50.300">
    <property type="entry name" value="P-loop containing nucleotide triphosphate hydrolases"/>
    <property type="match status" value="1"/>
</dbReference>
<dbReference type="Gene3D" id="3.40.50.150">
    <property type="entry name" value="Vaccinia Virus protein VP39"/>
    <property type="match status" value="1"/>
</dbReference>
<dbReference type="PANTHER" id="PTHR18895:SF74">
    <property type="entry name" value="MTRF1L RELEASE FACTOR GLUTAMINE METHYLTRANSFERASE"/>
    <property type="match status" value="1"/>
</dbReference>
<dbReference type="PANTHER" id="PTHR18895">
    <property type="entry name" value="HEMK METHYLTRANSFERASE"/>
    <property type="match status" value="1"/>
</dbReference>
<comment type="caution">
    <text evidence="5">The sequence shown here is derived from an EMBL/GenBank/DDBJ whole genome shotgun (WGS) entry which is preliminary data.</text>
</comment>
<protein>
    <recommendedName>
        <fullName evidence="7">Trimethylguanosine synthase</fullName>
    </recommendedName>
</protein>
<feature type="region of interest" description="Disordered" evidence="1">
    <location>
        <begin position="1073"/>
        <end position="1096"/>
    </location>
</feature>
<evidence type="ECO:0000256" key="1">
    <source>
        <dbReference type="SAM" id="MobiDB-lite"/>
    </source>
</evidence>